<reference evidence="1" key="1">
    <citation type="submission" date="2023-04" db="EMBL/GenBank/DDBJ databases">
        <title>Ambrosiozyma monospora NBRC 10751.</title>
        <authorList>
            <person name="Ichikawa N."/>
            <person name="Sato H."/>
            <person name="Tonouchi N."/>
        </authorList>
    </citation>
    <scope>NUCLEOTIDE SEQUENCE</scope>
    <source>
        <strain evidence="1">NBRC 10751</strain>
    </source>
</reference>
<dbReference type="Proteomes" id="UP001165064">
    <property type="component" value="Unassembled WGS sequence"/>
</dbReference>
<sequence length="183" mass="20485">MIVIDPTLNKKGKAKKPVQPAVVRFGKASAITEKHLKTLVANGAKITEVEIKDEFMRNVKLIPDEYETFLYESDESLADVLLRLRLKLESASGNSIVINSSQPSQNAVKQHTKKVNDLLSGIEELADNQVYNKLSVTACRTALIELIDMHDMLVHESNTEQTKLSGRDRVLLTEVRRILSNNC</sequence>
<evidence type="ECO:0000313" key="2">
    <source>
        <dbReference type="Proteomes" id="UP001165064"/>
    </source>
</evidence>
<keyword evidence="2" id="KW-1185">Reference proteome</keyword>
<proteinExistence type="predicted"/>
<evidence type="ECO:0000313" key="1">
    <source>
        <dbReference type="EMBL" id="GME94158.1"/>
    </source>
</evidence>
<dbReference type="EMBL" id="BSXS01008949">
    <property type="protein sequence ID" value="GME94158.1"/>
    <property type="molecule type" value="Genomic_DNA"/>
</dbReference>
<accession>A0ACB5TSZ4</accession>
<gene>
    <name evidence="1" type="ORF">Amon02_000950200</name>
</gene>
<organism evidence="1 2">
    <name type="scientific">Ambrosiozyma monospora</name>
    <name type="common">Yeast</name>
    <name type="synonym">Endomycopsis monosporus</name>
    <dbReference type="NCBI Taxonomy" id="43982"/>
    <lineage>
        <taxon>Eukaryota</taxon>
        <taxon>Fungi</taxon>
        <taxon>Dikarya</taxon>
        <taxon>Ascomycota</taxon>
        <taxon>Saccharomycotina</taxon>
        <taxon>Pichiomycetes</taxon>
        <taxon>Pichiales</taxon>
        <taxon>Pichiaceae</taxon>
        <taxon>Ambrosiozyma</taxon>
    </lineage>
</organism>
<name>A0ACB5TSZ4_AMBMO</name>
<protein>
    <submittedName>
        <fullName evidence="1">Unnamed protein product</fullName>
    </submittedName>
</protein>
<comment type="caution">
    <text evidence="1">The sequence shown here is derived from an EMBL/GenBank/DDBJ whole genome shotgun (WGS) entry which is preliminary data.</text>
</comment>